<protein>
    <submittedName>
        <fullName evidence="1">(Mediterranean fruit fly) hypothetical protein</fullName>
    </submittedName>
</protein>
<accession>A0A811V583</accession>
<dbReference type="AlphaFoldDB" id="A0A811V583"/>
<evidence type="ECO:0000313" key="1">
    <source>
        <dbReference type="EMBL" id="CAD7011278.1"/>
    </source>
</evidence>
<name>A0A811V583_CERCA</name>
<proteinExistence type="predicted"/>
<reference evidence="1" key="1">
    <citation type="submission" date="2020-11" db="EMBL/GenBank/DDBJ databases">
        <authorList>
            <person name="Whitehead M."/>
        </authorList>
    </citation>
    <scope>NUCLEOTIDE SEQUENCE</scope>
    <source>
        <strain evidence="1">EGII</strain>
    </source>
</reference>
<dbReference type="EMBL" id="CAJHJT010000056">
    <property type="protein sequence ID" value="CAD7011278.1"/>
    <property type="molecule type" value="Genomic_DNA"/>
</dbReference>
<comment type="caution">
    <text evidence="1">The sequence shown here is derived from an EMBL/GenBank/DDBJ whole genome shotgun (WGS) entry which is preliminary data.</text>
</comment>
<keyword evidence="2" id="KW-1185">Reference proteome</keyword>
<dbReference type="Proteomes" id="UP000606786">
    <property type="component" value="Unassembled WGS sequence"/>
</dbReference>
<sequence length="85" mass="10289">MRFAQVFKPQYKRLTKEMFPQNAWEGLNIPKANKLLIYVNKKPEKRMCILLLLIKRLQEFVIRDEQEYVQMTLTVINWVLFGKIC</sequence>
<gene>
    <name evidence="1" type="ORF">CCAP1982_LOCUS19386</name>
</gene>
<evidence type="ECO:0000313" key="2">
    <source>
        <dbReference type="Proteomes" id="UP000606786"/>
    </source>
</evidence>
<organism evidence="1 2">
    <name type="scientific">Ceratitis capitata</name>
    <name type="common">Mediterranean fruit fly</name>
    <name type="synonym">Tephritis capitata</name>
    <dbReference type="NCBI Taxonomy" id="7213"/>
    <lineage>
        <taxon>Eukaryota</taxon>
        <taxon>Metazoa</taxon>
        <taxon>Ecdysozoa</taxon>
        <taxon>Arthropoda</taxon>
        <taxon>Hexapoda</taxon>
        <taxon>Insecta</taxon>
        <taxon>Pterygota</taxon>
        <taxon>Neoptera</taxon>
        <taxon>Endopterygota</taxon>
        <taxon>Diptera</taxon>
        <taxon>Brachycera</taxon>
        <taxon>Muscomorpha</taxon>
        <taxon>Tephritoidea</taxon>
        <taxon>Tephritidae</taxon>
        <taxon>Ceratitis</taxon>
        <taxon>Ceratitis</taxon>
    </lineage>
</organism>